<dbReference type="EMBL" id="AM184115">
    <property type="protein sequence ID" value="CAJ75693.1"/>
    <property type="molecule type" value="Genomic_DNA"/>
</dbReference>
<gene>
    <name evidence="1" type="ORF">mes0009</name>
</gene>
<protein>
    <submittedName>
        <fullName evidence="1">Uncharacterized protein</fullName>
    </submittedName>
</protein>
<evidence type="ECO:0000313" key="1">
    <source>
        <dbReference type="EMBL" id="CAJ75693.1"/>
    </source>
</evidence>
<proteinExistence type="predicted"/>
<reference evidence="1" key="1">
    <citation type="journal article" date="2006" name="Appl. Environ. Microbiol.">
        <title>Evidence for existence of "mesotogas," members of the order Thermotogales adapted to low-temperature environments.</title>
        <authorList>
            <person name="Nesbo C.L."/>
            <person name="Dlutek M."/>
            <person name="Zhaxybayeva O."/>
            <person name="Doolittle F.W."/>
        </authorList>
    </citation>
    <scope>NUCLEOTIDE SEQUENCE</scope>
</reference>
<accession>Q1EM28</accession>
<name>Q1EM28_9BACT</name>
<sequence length="431" mass="48672">MIRMAKKVAILLVVSLISSAMLFSGTLSGYLTERMGWTYIASGSDVEMSIYPPEGVSAIADERIFYGQITIGDSTVNIAIMNVEPPILWIDSDYDGCFLNNIPIKGQYRGTVINESRTYKFSQQLRVEYLSNGNSSYMTQDLEIHAILPKKEGVEVDYLLMSRREGLLEVDGELIEIALFPTAPDGLADKIDEVFIGIDLDRDGTIDMVHKNHELFEATSVIRINDKNYRVSEISRDGRKVTFEQVDEDAQNRPLLKKGSIAPLFEARDVFGETFSMSDYLGNPIIVVVTSKTPLEVFNGEFPCATGDCEDTGREEKRLRSLLNELVTWNEYSAKPEIELLWLYSGDEITSADSLEEYSWLHLIADKLAVELYSTPLSNGMFLISKDGRIEYLDDYVLQAGDGPIPTYPVFRIPTFGLTSYIWFREFVFDE</sequence>
<organism evidence="1">
    <name type="scientific">uncultured Thermotogales bacterium</name>
    <dbReference type="NCBI Taxonomy" id="221214"/>
    <lineage>
        <taxon>Bacteria</taxon>
        <taxon>Thermotogati</taxon>
        <taxon>Thermotogota</taxon>
        <taxon>Thermotogae</taxon>
        <taxon>Thermotogales</taxon>
        <taxon>environmental samples</taxon>
    </lineage>
</organism>
<dbReference type="AlphaFoldDB" id="Q1EM28"/>